<gene>
    <name evidence="2" type="ORF">AKAW2_10809S</name>
</gene>
<dbReference type="KEGG" id="aluc:AKAW2_10809S"/>
<dbReference type="EMBL" id="AP024425">
    <property type="protein sequence ID" value="BCR93763.1"/>
    <property type="molecule type" value="Genomic_DNA"/>
</dbReference>
<reference evidence="2" key="2">
    <citation type="submission" date="2021-02" db="EMBL/GenBank/DDBJ databases">
        <title>Aspergillus luchuensis mut. kawachii IFO 4304 genome sequence.</title>
        <authorList>
            <person name="Mori K."/>
            <person name="Kadooka C."/>
            <person name="Goto M."/>
            <person name="Futagami T."/>
        </authorList>
    </citation>
    <scope>NUCLEOTIDE SEQUENCE</scope>
    <source>
        <strain evidence="2">IFO 4308</strain>
    </source>
</reference>
<dbReference type="AlphaFoldDB" id="A0A7R7VZQ9"/>
<dbReference type="SMART" id="SM00822">
    <property type="entry name" value="PKS_KR"/>
    <property type="match status" value="1"/>
</dbReference>
<dbReference type="Proteomes" id="UP000661280">
    <property type="component" value="Chromosome 1"/>
</dbReference>
<accession>A0A7R7VZQ9</accession>
<dbReference type="GeneID" id="64955088"/>
<dbReference type="InterPro" id="IPR057326">
    <property type="entry name" value="KR_dom"/>
</dbReference>
<sequence>MTSLKSRCMRRGLTSRISLAGCRYPWSPPIAMPPIARWMLSHDSVTPQITAQLMTKLFELLASGSVRPIEPRTVFPYQDIAGAIRYMRGGEHIGKIIISREAPDNDPNVPEQIVPAPTQLRLRDDATYLIVGGLRGLCGSLAVYLACHGAKHLAVMSRNGCNVPQWLRGFTVTQRNPRPHLPGNSRRAGAGRRLVPQGCASCVPTSRETSERDHSGCNGFEVDGFRDVLPCKVPGTWNLHAVAQEQGGVDLDFFTLPFSISGLVGQKGQANYAAAGAFQDAFATYRRDRGLAACAVDLGVIEDVGYISERQKIATRLDINIWTPINEALLHRILRASILDQHNVGQARGNPTATAQIITGIPFPQPEGAMLLRDARSGH</sequence>
<organism evidence="2 3">
    <name type="scientific">Aspergillus kawachii</name>
    <name type="common">White koji mold</name>
    <name type="synonym">Aspergillus awamori var. kawachi</name>
    <dbReference type="NCBI Taxonomy" id="1069201"/>
    <lineage>
        <taxon>Eukaryota</taxon>
        <taxon>Fungi</taxon>
        <taxon>Dikarya</taxon>
        <taxon>Ascomycota</taxon>
        <taxon>Pezizomycotina</taxon>
        <taxon>Eurotiomycetes</taxon>
        <taxon>Eurotiomycetidae</taxon>
        <taxon>Eurotiales</taxon>
        <taxon>Aspergillaceae</taxon>
        <taxon>Aspergillus</taxon>
        <taxon>Aspergillus subgen. Circumdati</taxon>
    </lineage>
</organism>
<dbReference type="InterPro" id="IPR036291">
    <property type="entry name" value="NAD(P)-bd_dom_sf"/>
</dbReference>
<keyword evidence="3" id="KW-1185">Reference proteome</keyword>
<dbReference type="GO" id="GO:0004312">
    <property type="term" value="F:fatty acid synthase activity"/>
    <property type="evidence" value="ECO:0007669"/>
    <property type="project" value="TreeGrafter"/>
</dbReference>
<reference evidence="2" key="1">
    <citation type="submission" date="2021-01" db="EMBL/GenBank/DDBJ databases">
        <authorList>
            <consortium name="Aspergillus luchuensis mut. kawachii IFO 4304 genome sequencing consortium"/>
            <person name="Kazuki M."/>
            <person name="Futagami T."/>
        </authorList>
    </citation>
    <scope>NUCLEOTIDE SEQUENCE</scope>
    <source>
        <strain evidence="2">IFO 4308</strain>
    </source>
</reference>
<dbReference type="SUPFAM" id="SSF51735">
    <property type="entry name" value="NAD(P)-binding Rossmann-fold domains"/>
    <property type="match status" value="1"/>
</dbReference>
<proteinExistence type="predicted"/>
<evidence type="ECO:0000259" key="1">
    <source>
        <dbReference type="SMART" id="SM00822"/>
    </source>
</evidence>
<dbReference type="GO" id="GO:0044550">
    <property type="term" value="P:secondary metabolite biosynthetic process"/>
    <property type="evidence" value="ECO:0007669"/>
    <property type="project" value="TreeGrafter"/>
</dbReference>
<dbReference type="Pfam" id="PF08659">
    <property type="entry name" value="KR"/>
    <property type="match status" value="2"/>
</dbReference>
<dbReference type="PANTHER" id="PTHR43775">
    <property type="entry name" value="FATTY ACID SYNTHASE"/>
    <property type="match status" value="1"/>
</dbReference>
<dbReference type="GO" id="GO:0006633">
    <property type="term" value="P:fatty acid biosynthetic process"/>
    <property type="evidence" value="ECO:0007669"/>
    <property type="project" value="TreeGrafter"/>
</dbReference>
<dbReference type="RefSeq" id="XP_041537529.1">
    <property type="nucleotide sequence ID" value="XM_041691312.1"/>
</dbReference>
<dbReference type="Pfam" id="PF13602">
    <property type="entry name" value="ADH_zinc_N_2"/>
    <property type="match status" value="1"/>
</dbReference>
<dbReference type="PANTHER" id="PTHR43775:SF18">
    <property type="entry name" value="ENZYME, PUTATIVE (JCVI)-RELATED"/>
    <property type="match status" value="1"/>
</dbReference>
<feature type="domain" description="Ketoreductase" evidence="1">
    <location>
        <begin position="126"/>
        <end position="304"/>
    </location>
</feature>
<protein>
    <submittedName>
        <fullName evidence="2">Putative secondary metabolism biosynthetic enzyme</fullName>
    </submittedName>
</protein>
<dbReference type="Gene3D" id="3.90.180.10">
    <property type="entry name" value="Medium-chain alcohol dehydrogenases, catalytic domain"/>
    <property type="match status" value="1"/>
</dbReference>
<evidence type="ECO:0000313" key="2">
    <source>
        <dbReference type="EMBL" id="BCR93763.1"/>
    </source>
</evidence>
<name>A0A7R7VZQ9_ASPKA</name>
<dbReference type="InterPro" id="IPR013968">
    <property type="entry name" value="PKS_KR"/>
</dbReference>
<dbReference type="OrthoDB" id="4510240at2759"/>
<dbReference type="InterPro" id="IPR050091">
    <property type="entry name" value="PKS_NRPS_Biosynth_Enz"/>
</dbReference>
<dbReference type="Gene3D" id="3.40.50.720">
    <property type="entry name" value="NAD(P)-binding Rossmann-like Domain"/>
    <property type="match status" value="2"/>
</dbReference>
<evidence type="ECO:0000313" key="3">
    <source>
        <dbReference type="Proteomes" id="UP000661280"/>
    </source>
</evidence>